<feature type="transmembrane region" description="Helical" evidence="1">
    <location>
        <begin position="45"/>
        <end position="66"/>
    </location>
</feature>
<dbReference type="GeneID" id="74305072"/>
<protein>
    <recommendedName>
        <fullName evidence="4">VWFA domain-containing protein</fullName>
    </recommendedName>
</protein>
<keyword evidence="1" id="KW-0812">Transmembrane</keyword>
<evidence type="ECO:0000313" key="2">
    <source>
        <dbReference type="EMBL" id="KAB7759538.1"/>
    </source>
</evidence>
<reference evidence="2 3" key="1">
    <citation type="submission" date="2012-10" db="EMBL/GenBank/DDBJ databases">
        <title>The draft sequence of the Mycobacterium pheli genome.</title>
        <authorList>
            <person name="Pettersson B.M.F."/>
            <person name="Das S."/>
            <person name="Dasgupta S."/>
            <person name="Bhattacharya A."/>
            <person name="Kirsebom L.A."/>
        </authorList>
    </citation>
    <scope>NUCLEOTIDE SEQUENCE [LARGE SCALE GENOMIC DNA]</scope>
    <source>
        <strain evidence="2 3">CCUG 21000</strain>
    </source>
</reference>
<evidence type="ECO:0008006" key="4">
    <source>
        <dbReference type="Google" id="ProtNLM"/>
    </source>
</evidence>
<dbReference type="Proteomes" id="UP000325690">
    <property type="component" value="Unassembled WGS sequence"/>
</dbReference>
<dbReference type="AlphaFoldDB" id="A0A5N5VCK9"/>
<sequence length="348" mass="37757">MKLSIAPVIPLWLIVVLMVIAVGFRCASLVSTYRRRGGGPDRWTWIRFGAATLAILFLGLAATRVGDESRAENPPRLTATAAEDNINVFLVIDRSLGMTASDFDEQDERAIGEERLDGARNDLQVILRKYQGARFSVLSYADSSRVEWPLSPDVWSLVPFLWNFTPYGGDDAGKEAPVEADVAASSSLLRAELDKASREYPGSANLVYILGAGSGPGDWAFAIPEGQVSGGAVYGYGTKDGYVFLRPGHPDYISYDPVKVPLNEAALRTAADSLGIPYVHRAEGVIEEDSLVTTPPQAVPVDPVIPDVPHPNRIEFYWLFAAIGAGLSGIELYALARHWLRRRGGVAA</sequence>
<evidence type="ECO:0000256" key="1">
    <source>
        <dbReference type="SAM" id="Phobius"/>
    </source>
</evidence>
<comment type="caution">
    <text evidence="2">The sequence shown here is derived from an EMBL/GenBank/DDBJ whole genome shotgun (WGS) entry which is preliminary data.</text>
</comment>
<dbReference type="Gene3D" id="3.40.50.410">
    <property type="entry name" value="von Willebrand factor, type A domain"/>
    <property type="match status" value="1"/>
</dbReference>
<dbReference type="RefSeq" id="WP_061481708.1">
    <property type="nucleotide sequence ID" value="NZ_ANBO01000001.1"/>
</dbReference>
<dbReference type="EMBL" id="ANBP01000001">
    <property type="protein sequence ID" value="KAB7759538.1"/>
    <property type="molecule type" value="Genomic_DNA"/>
</dbReference>
<feature type="transmembrane region" description="Helical" evidence="1">
    <location>
        <begin position="316"/>
        <end position="336"/>
    </location>
</feature>
<gene>
    <name evidence="2" type="ORF">MPHL21000_00455</name>
</gene>
<name>A0A5N5VCK9_MYCPH</name>
<organism evidence="2 3">
    <name type="scientific">Mycolicibacterium phlei DSM 43239 = CCUG 21000</name>
    <dbReference type="NCBI Taxonomy" id="1226750"/>
    <lineage>
        <taxon>Bacteria</taxon>
        <taxon>Bacillati</taxon>
        <taxon>Actinomycetota</taxon>
        <taxon>Actinomycetes</taxon>
        <taxon>Mycobacteriales</taxon>
        <taxon>Mycobacteriaceae</taxon>
        <taxon>Mycolicibacterium</taxon>
    </lineage>
</organism>
<keyword evidence="1" id="KW-0472">Membrane</keyword>
<evidence type="ECO:0000313" key="3">
    <source>
        <dbReference type="Proteomes" id="UP000325690"/>
    </source>
</evidence>
<dbReference type="SUPFAM" id="SSF53300">
    <property type="entry name" value="vWA-like"/>
    <property type="match status" value="1"/>
</dbReference>
<keyword evidence="1" id="KW-1133">Transmembrane helix</keyword>
<proteinExistence type="predicted"/>
<accession>A0A5N5VCK9</accession>
<keyword evidence="3" id="KW-1185">Reference proteome</keyword>
<dbReference type="InterPro" id="IPR036465">
    <property type="entry name" value="vWFA_dom_sf"/>
</dbReference>
<feature type="transmembrane region" description="Helical" evidence="1">
    <location>
        <begin position="12"/>
        <end position="33"/>
    </location>
</feature>